<keyword evidence="2" id="KW-1185">Reference proteome</keyword>
<evidence type="ECO:0000313" key="1">
    <source>
        <dbReference type="EMBL" id="KZP10694.1"/>
    </source>
</evidence>
<dbReference type="OrthoDB" id="10251412at2759"/>
<dbReference type="Proteomes" id="UP000076532">
    <property type="component" value="Unassembled WGS sequence"/>
</dbReference>
<protein>
    <submittedName>
        <fullName evidence="1">Uncharacterized protein</fullName>
    </submittedName>
</protein>
<dbReference type="AlphaFoldDB" id="A0A165ZKV8"/>
<dbReference type="EMBL" id="KV417675">
    <property type="protein sequence ID" value="KZP10694.1"/>
    <property type="molecule type" value="Genomic_DNA"/>
</dbReference>
<gene>
    <name evidence="1" type="ORF">FIBSPDRAFT_989494</name>
</gene>
<reference evidence="1 2" key="1">
    <citation type="journal article" date="2016" name="Mol. Biol. Evol.">
        <title>Comparative Genomics of Early-Diverging Mushroom-Forming Fungi Provides Insights into the Origins of Lignocellulose Decay Capabilities.</title>
        <authorList>
            <person name="Nagy L.G."/>
            <person name="Riley R."/>
            <person name="Tritt A."/>
            <person name="Adam C."/>
            <person name="Daum C."/>
            <person name="Floudas D."/>
            <person name="Sun H."/>
            <person name="Yadav J.S."/>
            <person name="Pangilinan J."/>
            <person name="Larsson K.H."/>
            <person name="Matsuura K."/>
            <person name="Barry K."/>
            <person name="Labutti K."/>
            <person name="Kuo R."/>
            <person name="Ohm R.A."/>
            <person name="Bhattacharya S.S."/>
            <person name="Shirouzu T."/>
            <person name="Yoshinaga Y."/>
            <person name="Martin F.M."/>
            <person name="Grigoriev I.V."/>
            <person name="Hibbett D.S."/>
        </authorList>
    </citation>
    <scope>NUCLEOTIDE SEQUENCE [LARGE SCALE GENOMIC DNA]</scope>
    <source>
        <strain evidence="1 2">CBS 109695</strain>
    </source>
</reference>
<evidence type="ECO:0000313" key="2">
    <source>
        <dbReference type="Proteomes" id="UP000076532"/>
    </source>
</evidence>
<accession>A0A165ZKV8</accession>
<proteinExistence type="predicted"/>
<organism evidence="1 2">
    <name type="scientific">Athelia psychrophila</name>
    <dbReference type="NCBI Taxonomy" id="1759441"/>
    <lineage>
        <taxon>Eukaryota</taxon>
        <taxon>Fungi</taxon>
        <taxon>Dikarya</taxon>
        <taxon>Basidiomycota</taxon>
        <taxon>Agaricomycotina</taxon>
        <taxon>Agaricomycetes</taxon>
        <taxon>Agaricomycetidae</taxon>
        <taxon>Atheliales</taxon>
        <taxon>Atheliaceae</taxon>
        <taxon>Athelia</taxon>
    </lineage>
</organism>
<sequence length="154" mass="16482">MESAVKDANMDVHAPPVEDNIASLAHSAKLLDATKLAFLPKKFADGCPCDEASVACTGNVQLQASIRLILACSVERILESLRSGENQRRLLGCPPSKPSNLGYTLHAKCGAETTDWIDFRTHSLATEFSLRQLLLSRPSPSSSLSSSPPPPPSL</sequence>
<name>A0A165ZKV8_9AGAM</name>